<evidence type="ECO:0000256" key="3">
    <source>
        <dbReference type="ARBA" id="ARBA00022723"/>
    </source>
</evidence>
<feature type="chain" id="PRO_5029714204" evidence="9">
    <location>
        <begin position="27"/>
        <end position="815"/>
    </location>
</feature>
<evidence type="ECO:0000256" key="7">
    <source>
        <dbReference type="ARBA" id="ARBA00023049"/>
    </source>
</evidence>
<organism evidence="11 12">
    <name type="scientific">Hymenobacter ginkgonis</name>
    <dbReference type="NCBI Taxonomy" id="2682976"/>
    <lineage>
        <taxon>Bacteria</taxon>
        <taxon>Pseudomonadati</taxon>
        <taxon>Bacteroidota</taxon>
        <taxon>Cytophagia</taxon>
        <taxon>Cytophagales</taxon>
        <taxon>Hymenobacteraceae</taxon>
        <taxon>Hymenobacter</taxon>
    </lineage>
</organism>
<keyword evidence="4 9" id="KW-0732">Signal</keyword>
<dbReference type="GO" id="GO:0008237">
    <property type="term" value="F:metallopeptidase activity"/>
    <property type="evidence" value="ECO:0007669"/>
    <property type="project" value="UniProtKB-KW"/>
</dbReference>
<comment type="similarity">
    <text evidence="1">Belongs to the peptidase M43B family.</text>
</comment>
<gene>
    <name evidence="11" type="ORF">GO988_00175</name>
</gene>
<keyword evidence="5" id="KW-0378">Hydrolase</keyword>
<evidence type="ECO:0000313" key="11">
    <source>
        <dbReference type="EMBL" id="MVN74736.1"/>
    </source>
</evidence>
<protein>
    <submittedName>
        <fullName evidence="11">T9SS type A sorting domain-containing protein</fullName>
    </submittedName>
</protein>
<reference evidence="11 12" key="1">
    <citation type="submission" date="2019-12" db="EMBL/GenBank/DDBJ databases">
        <title>Hymenobacter sp. HMF4947 Genome sequencing and assembly.</title>
        <authorList>
            <person name="Kang H."/>
            <person name="Cha I."/>
            <person name="Kim H."/>
            <person name="Joh K."/>
        </authorList>
    </citation>
    <scope>NUCLEOTIDE SEQUENCE [LARGE SCALE GENOMIC DNA]</scope>
    <source>
        <strain evidence="11 12">HMF4947</strain>
    </source>
</reference>
<feature type="signal peptide" evidence="9">
    <location>
        <begin position="1"/>
        <end position="26"/>
    </location>
</feature>
<keyword evidence="12" id="KW-1185">Reference proteome</keyword>
<sequence length="815" mass="83956">MLMSRFYAALGGLLCAVLLGAGPAWAQAPPIIPQRTCATQQADAWQQAALKRRLPNYNAAKLAASAPRALRTAAVTYTLPVVVHIVHNGEAVGTGTNISQAQVQSQLDVLNEDYRNLNADGALVPSVFQPLRADVQVQFVAATRDPQGKVLPEPGIDRVSRAAKGFDAPPYATTSYIEDVIKPATYWNPDQYVNIWVMNLGGNVLGYAQFPDNTAGLGGLSPLGGLAATDGVVILYSTFGRVGTLSSGFDRGRTLTHEMGHWLGLRHTWGDADCGDDYCADTPTQQTSNFNCPAFPHVTCSNGPNGDLFMDYMDYVNDACMGLFSGNQKDRIQAVMAAGTPRRTVLLSSPVLCASVAAAAASTSGAACPGGTIALAASGPSSATYAWTGPNGYVSTLQNPVLTNVTASAAGTYIVTTTLNGGACTSTASVAAVVSPAAPVWTGAAGTSNWFDAANWTGCVPTRETDATIPAGLAAPYPLLTSGTAEVRTLTQQGSLGVAGGELALYGDYAGAGPLTQTGGNIATRGTGPQRLRAATYLALTVGGTGTKTIAAATIGQTLTLAGALLDTGPAILTLAPAATLTETDASYVLGQVQTTHLVNTTSDAFGGVGLRLTATTAPGTTTVRRTTGQAQGNGAGTSISRYYDLTAATSSSLRGATLALSYLPHELNGLPPTQLVLFKSTDTGATWSNQGATLRDATALAVSRDYVTDLTGRWTLGSASTPLTPAAITYAINAFPVPFSSNGLAIQVTTPTAGPLQVQLYDVLGRVIYSHAVATVEVGTSTVDLPGAGQLAPAKYMLVVKQANQEAHLNVVRE</sequence>
<evidence type="ECO:0000256" key="2">
    <source>
        <dbReference type="ARBA" id="ARBA00022670"/>
    </source>
</evidence>
<dbReference type="Proteomes" id="UP000441336">
    <property type="component" value="Unassembled WGS sequence"/>
</dbReference>
<dbReference type="InterPro" id="IPR008754">
    <property type="entry name" value="Peptidase_M43"/>
</dbReference>
<comment type="caution">
    <text evidence="11">The sequence shown here is derived from an EMBL/GenBank/DDBJ whole genome shotgun (WGS) entry which is preliminary data.</text>
</comment>
<dbReference type="CDD" id="cd04275">
    <property type="entry name" value="ZnMc_pappalysin_like"/>
    <property type="match status" value="1"/>
</dbReference>
<dbReference type="NCBIfam" id="TIGR04183">
    <property type="entry name" value="Por_Secre_tail"/>
    <property type="match status" value="1"/>
</dbReference>
<evidence type="ECO:0000259" key="10">
    <source>
        <dbReference type="Pfam" id="PF05572"/>
    </source>
</evidence>
<evidence type="ECO:0000256" key="9">
    <source>
        <dbReference type="SAM" id="SignalP"/>
    </source>
</evidence>
<evidence type="ECO:0000256" key="6">
    <source>
        <dbReference type="ARBA" id="ARBA00022833"/>
    </source>
</evidence>
<evidence type="ECO:0000256" key="4">
    <source>
        <dbReference type="ARBA" id="ARBA00022729"/>
    </source>
</evidence>
<feature type="domain" description="Peptidase M43 pregnancy-associated plasma-A" evidence="10">
    <location>
        <begin position="184"/>
        <end position="336"/>
    </location>
</feature>
<dbReference type="InterPro" id="IPR024079">
    <property type="entry name" value="MetalloPept_cat_dom_sf"/>
</dbReference>
<dbReference type="AlphaFoldDB" id="A0A7K1T8K3"/>
<evidence type="ECO:0000256" key="1">
    <source>
        <dbReference type="ARBA" id="ARBA00008721"/>
    </source>
</evidence>
<keyword evidence="2" id="KW-0645">Protease</keyword>
<dbReference type="Gene3D" id="2.60.40.10">
    <property type="entry name" value="Immunoglobulins"/>
    <property type="match status" value="1"/>
</dbReference>
<evidence type="ECO:0000256" key="5">
    <source>
        <dbReference type="ARBA" id="ARBA00022801"/>
    </source>
</evidence>
<name>A0A7K1T8K3_9BACT</name>
<dbReference type="GO" id="GO:0046872">
    <property type="term" value="F:metal ion binding"/>
    <property type="evidence" value="ECO:0007669"/>
    <property type="project" value="UniProtKB-KW"/>
</dbReference>
<keyword evidence="8" id="KW-1015">Disulfide bond</keyword>
<dbReference type="InterPro" id="IPR035986">
    <property type="entry name" value="PKD_dom_sf"/>
</dbReference>
<proteinExistence type="inferred from homology"/>
<keyword evidence="6" id="KW-0862">Zinc</keyword>
<dbReference type="SUPFAM" id="SSF55486">
    <property type="entry name" value="Metalloproteases ('zincins'), catalytic domain"/>
    <property type="match status" value="1"/>
</dbReference>
<dbReference type="SUPFAM" id="SSF49299">
    <property type="entry name" value="PKD domain"/>
    <property type="match status" value="1"/>
</dbReference>
<evidence type="ECO:0000313" key="12">
    <source>
        <dbReference type="Proteomes" id="UP000441336"/>
    </source>
</evidence>
<accession>A0A7K1T8K3</accession>
<dbReference type="PANTHER" id="PTHR47466:SF1">
    <property type="entry name" value="METALLOPROTEASE MEP1 (AFU_ORTHOLOGUE AFUA_1G07730)-RELATED"/>
    <property type="match status" value="1"/>
</dbReference>
<dbReference type="PANTHER" id="PTHR47466">
    <property type="match status" value="1"/>
</dbReference>
<keyword evidence="7" id="KW-0482">Metalloprotease</keyword>
<dbReference type="Pfam" id="PF05572">
    <property type="entry name" value="Peptidase_M43"/>
    <property type="match status" value="1"/>
</dbReference>
<keyword evidence="3" id="KW-0479">Metal-binding</keyword>
<dbReference type="InterPro" id="IPR013783">
    <property type="entry name" value="Ig-like_fold"/>
</dbReference>
<evidence type="ECO:0000256" key="8">
    <source>
        <dbReference type="ARBA" id="ARBA00023157"/>
    </source>
</evidence>
<dbReference type="InterPro" id="IPR026444">
    <property type="entry name" value="Secre_tail"/>
</dbReference>
<dbReference type="EMBL" id="WQKZ01000001">
    <property type="protein sequence ID" value="MVN74736.1"/>
    <property type="molecule type" value="Genomic_DNA"/>
</dbReference>
<dbReference type="Gene3D" id="3.40.390.10">
    <property type="entry name" value="Collagenase (Catalytic Domain)"/>
    <property type="match status" value="1"/>
</dbReference>
<dbReference type="GO" id="GO:0006508">
    <property type="term" value="P:proteolysis"/>
    <property type="evidence" value="ECO:0007669"/>
    <property type="project" value="UniProtKB-KW"/>
</dbReference>